<reference evidence="1 2" key="1">
    <citation type="submission" date="2018-03" db="EMBL/GenBank/DDBJ databases">
        <title>Whole genome sequencing of Histamine producing bacteria.</title>
        <authorList>
            <person name="Butler K."/>
        </authorList>
    </citation>
    <scope>NUCLEOTIDE SEQUENCE [LARGE SCALE GENOMIC DNA]</scope>
    <source>
        <strain evidence="1 2">DSM 19138</strain>
    </source>
</reference>
<dbReference type="RefSeq" id="WP_107296756.1">
    <property type="nucleotide sequence ID" value="NZ_PYMB01000001.1"/>
</dbReference>
<organism evidence="1 2">
    <name type="scientific">Photobacterium rosenbergii</name>
    <dbReference type="NCBI Taxonomy" id="294936"/>
    <lineage>
        <taxon>Bacteria</taxon>
        <taxon>Pseudomonadati</taxon>
        <taxon>Pseudomonadota</taxon>
        <taxon>Gammaproteobacteria</taxon>
        <taxon>Vibrionales</taxon>
        <taxon>Vibrionaceae</taxon>
        <taxon>Photobacterium</taxon>
    </lineage>
</organism>
<dbReference type="PANTHER" id="PTHR37625">
    <property type="entry name" value="OUTER MEMBRANE LIPOPROTEIN-RELATED"/>
    <property type="match status" value="1"/>
</dbReference>
<dbReference type="Pfam" id="PF12790">
    <property type="entry name" value="T6SS-SciN"/>
    <property type="match status" value="1"/>
</dbReference>
<evidence type="ECO:0000313" key="1">
    <source>
        <dbReference type="EMBL" id="PSW16134.1"/>
    </source>
</evidence>
<accession>A0A2T3NKT7</accession>
<protein>
    <submittedName>
        <fullName evidence="1">Type VI secretion system lipoprotein TssJ</fullName>
    </submittedName>
</protein>
<sequence>MSILFKHKTSQICKPQVGRLKLAGYLFAGLGLVALTGGCSSSDNNAAFVPAMSLSVELAATEELNVFDDGQSRPVIVRIYQLADAGSFQKSGFIALYESDKSVLSDSLVDTTVMPPVLPGEQRTFQLDLQQQAKFIGVLAEFSNYESASPKAFTALVESPEETPLIIRLSSNKVEVSQPAEDAWWKF</sequence>
<dbReference type="EMBL" id="PYMB01000001">
    <property type="protein sequence ID" value="PSW16134.1"/>
    <property type="molecule type" value="Genomic_DNA"/>
</dbReference>
<dbReference type="AlphaFoldDB" id="A0A2T3NKT7"/>
<comment type="caution">
    <text evidence="1">The sequence shown here is derived from an EMBL/GenBank/DDBJ whole genome shotgun (WGS) entry which is preliminary data.</text>
</comment>
<gene>
    <name evidence="1" type="primary">tssJ</name>
    <name evidence="1" type="ORF">C9J01_03770</name>
</gene>
<keyword evidence="1" id="KW-0449">Lipoprotein</keyword>
<dbReference type="Gene3D" id="2.60.40.4150">
    <property type="entry name" value="Type VI secretion system, lipoprotein SciN"/>
    <property type="match status" value="1"/>
</dbReference>
<name>A0A2T3NKT7_9GAMM</name>
<proteinExistence type="predicted"/>
<dbReference type="Proteomes" id="UP000241346">
    <property type="component" value="Unassembled WGS sequence"/>
</dbReference>
<dbReference type="InterPro" id="IPR038706">
    <property type="entry name" value="Type_VI_SciN-like_sf"/>
</dbReference>
<dbReference type="NCBIfam" id="TIGR03352">
    <property type="entry name" value="VI_chp_3"/>
    <property type="match status" value="1"/>
</dbReference>
<dbReference type="InterPro" id="IPR017734">
    <property type="entry name" value="T6SS_SciN"/>
</dbReference>
<evidence type="ECO:0000313" key="2">
    <source>
        <dbReference type="Proteomes" id="UP000241346"/>
    </source>
</evidence>
<dbReference type="OrthoDB" id="5471061at2"/>
<dbReference type="PANTHER" id="PTHR37625:SF4">
    <property type="entry name" value="OUTER MEMBRANE LIPOPROTEIN"/>
    <property type="match status" value="1"/>
</dbReference>